<protein>
    <submittedName>
        <fullName evidence="1">Uncharacterized protein</fullName>
    </submittedName>
</protein>
<accession>A0A382VN18</accession>
<feature type="non-terminal residue" evidence="1">
    <location>
        <position position="1"/>
    </location>
</feature>
<evidence type="ECO:0000313" key="1">
    <source>
        <dbReference type="EMBL" id="SVD47824.1"/>
    </source>
</evidence>
<gene>
    <name evidence="1" type="ORF">METZ01_LOCUS400678</name>
</gene>
<proteinExistence type="predicted"/>
<sequence>VKVANHDARVMAELFSKQSLGYLGALAKLSGNQSTSLSELDDDGARFF</sequence>
<dbReference type="EMBL" id="UINC01153226">
    <property type="protein sequence ID" value="SVD47824.1"/>
    <property type="molecule type" value="Genomic_DNA"/>
</dbReference>
<reference evidence="1" key="1">
    <citation type="submission" date="2018-05" db="EMBL/GenBank/DDBJ databases">
        <authorList>
            <person name="Lanie J.A."/>
            <person name="Ng W.-L."/>
            <person name="Kazmierczak K.M."/>
            <person name="Andrzejewski T.M."/>
            <person name="Davidsen T.M."/>
            <person name="Wayne K.J."/>
            <person name="Tettelin H."/>
            <person name="Glass J.I."/>
            <person name="Rusch D."/>
            <person name="Podicherti R."/>
            <person name="Tsui H.-C.T."/>
            <person name="Winkler M.E."/>
        </authorList>
    </citation>
    <scope>NUCLEOTIDE SEQUENCE</scope>
</reference>
<organism evidence="1">
    <name type="scientific">marine metagenome</name>
    <dbReference type="NCBI Taxonomy" id="408172"/>
    <lineage>
        <taxon>unclassified sequences</taxon>
        <taxon>metagenomes</taxon>
        <taxon>ecological metagenomes</taxon>
    </lineage>
</organism>
<dbReference type="AlphaFoldDB" id="A0A382VN18"/>
<name>A0A382VN18_9ZZZZ</name>